<evidence type="ECO:0000313" key="3">
    <source>
        <dbReference type="Proteomes" id="UP000486351"/>
    </source>
</evidence>
<keyword evidence="1" id="KW-0732">Signal</keyword>
<feature type="signal peptide" evidence="1">
    <location>
        <begin position="1"/>
        <end position="22"/>
    </location>
</feature>
<dbReference type="EMBL" id="QXFY01000225">
    <property type="protein sequence ID" value="KAE9351452.1"/>
    <property type="molecule type" value="Genomic_DNA"/>
</dbReference>
<sequence length="68" mass="7420">MPIGYLALIADVTCLYPSVVDAACNAEISSITDCTFSFSDLNLSIVFNRICAMQYLRCTFNPSRSSNA</sequence>
<organism evidence="2 3">
    <name type="scientific">Phytophthora fragariae</name>
    <dbReference type="NCBI Taxonomy" id="53985"/>
    <lineage>
        <taxon>Eukaryota</taxon>
        <taxon>Sar</taxon>
        <taxon>Stramenopiles</taxon>
        <taxon>Oomycota</taxon>
        <taxon>Peronosporomycetes</taxon>
        <taxon>Peronosporales</taxon>
        <taxon>Peronosporaceae</taxon>
        <taxon>Phytophthora</taxon>
    </lineage>
</organism>
<feature type="chain" id="PRO_5026098745" evidence="1">
    <location>
        <begin position="23"/>
        <end position="68"/>
    </location>
</feature>
<dbReference type="Proteomes" id="UP000486351">
    <property type="component" value="Unassembled WGS sequence"/>
</dbReference>
<gene>
    <name evidence="2" type="ORF">PF008_g5934</name>
</gene>
<name>A0A6G0S8Q8_9STRA</name>
<evidence type="ECO:0000313" key="2">
    <source>
        <dbReference type="EMBL" id="KAE9351452.1"/>
    </source>
</evidence>
<proteinExistence type="predicted"/>
<protein>
    <submittedName>
        <fullName evidence="2">Uncharacterized protein</fullName>
    </submittedName>
</protein>
<comment type="caution">
    <text evidence="2">The sequence shown here is derived from an EMBL/GenBank/DDBJ whole genome shotgun (WGS) entry which is preliminary data.</text>
</comment>
<accession>A0A6G0S8Q8</accession>
<evidence type="ECO:0000256" key="1">
    <source>
        <dbReference type="SAM" id="SignalP"/>
    </source>
</evidence>
<dbReference type="AlphaFoldDB" id="A0A6G0S8Q8"/>
<reference evidence="2 3" key="1">
    <citation type="submission" date="2018-09" db="EMBL/GenBank/DDBJ databases">
        <title>Genomic investigation of the strawberry pathogen Phytophthora fragariae indicates pathogenicity is determined by transcriptional variation in three key races.</title>
        <authorList>
            <person name="Adams T.M."/>
            <person name="Armitage A.D."/>
            <person name="Sobczyk M.K."/>
            <person name="Bates H.J."/>
            <person name="Dunwell J.M."/>
            <person name="Nellist C.F."/>
            <person name="Harrison R.J."/>
        </authorList>
    </citation>
    <scope>NUCLEOTIDE SEQUENCE [LARGE SCALE GENOMIC DNA]</scope>
    <source>
        <strain evidence="2 3">NOV-77</strain>
    </source>
</reference>